<feature type="compositionally biased region" description="Low complexity" evidence="1">
    <location>
        <begin position="203"/>
        <end position="217"/>
    </location>
</feature>
<evidence type="ECO:0000313" key="3">
    <source>
        <dbReference type="Proteomes" id="UP001141806"/>
    </source>
</evidence>
<protein>
    <submittedName>
        <fullName evidence="2">Uncharacterized protein</fullName>
    </submittedName>
</protein>
<comment type="caution">
    <text evidence="2">The sequence shown here is derived from an EMBL/GenBank/DDBJ whole genome shotgun (WGS) entry which is preliminary data.</text>
</comment>
<proteinExistence type="predicted"/>
<accession>A0A9Q0KPC4</accession>
<sequence length="306" mass="31863">MPIAHGNQSSVLSVGYERGNGVSPSHVPLPSFLLPGDVSRVPTGEVPRVSAGQTLMNLQPILAAICGQSRMPSGDASRMSLPTPNSINPARAPDERIPSQSAPSLNFFAGISVPVIAPLPLFNGSRGTSSNVIPATSSLQLEINAATNEIIGAAVGAVSHALVDNIPHCIDLLGHSQESCKSHVEQHNRSNDSGNPNSDPKEPVSSSGPSSVSEPVGVSAPLPCASVGITIFSRVPDSIIPRQGVLLDHAVSISRENFASPIPLVPQNQSWADMAENEDDSDADTRIDEDGVRDDDVEGSILVSYA</sequence>
<feature type="compositionally biased region" description="Basic and acidic residues" evidence="1">
    <location>
        <begin position="181"/>
        <end position="190"/>
    </location>
</feature>
<feature type="region of interest" description="Disordered" evidence="1">
    <location>
        <begin position="275"/>
        <end position="306"/>
    </location>
</feature>
<organism evidence="2 3">
    <name type="scientific">Protea cynaroides</name>
    <dbReference type="NCBI Taxonomy" id="273540"/>
    <lineage>
        <taxon>Eukaryota</taxon>
        <taxon>Viridiplantae</taxon>
        <taxon>Streptophyta</taxon>
        <taxon>Embryophyta</taxon>
        <taxon>Tracheophyta</taxon>
        <taxon>Spermatophyta</taxon>
        <taxon>Magnoliopsida</taxon>
        <taxon>Proteales</taxon>
        <taxon>Proteaceae</taxon>
        <taxon>Protea</taxon>
    </lineage>
</organism>
<reference evidence="2" key="1">
    <citation type="journal article" date="2023" name="Plant J.">
        <title>The genome of the king protea, Protea cynaroides.</title>
        <authorList>
            <person name="Chang J."/>
            <person name="Duong T.A."/>
            <person name="Schoeman C."/>
            <person name="Ma X."/>
            <person name="Roodt D."/>
            <person name="Barker N."/>
            <person name="Li Z."/>
            <person name="Van de Peer Y."/>
            <person name="Mizrachi E."/>
        </authorList>
    </citation>
    <scope>NUCLEOTIDE SEQUENCE</scope>
    <source>
        <tissue evidence="2">Young leaves</tissue>
    </source>
</reference>
<gene>
    <name evidence="2" type="ORF">NE237_007411</name>
</gene>
<dbReference type="EMBL" id="JAMYWD010000004">
    <property type="protein sequence ID" value="KAJ4974237.1"/>
    <property type="molecule type" value="Genomic_DNA"/>
</dbReference>
<dbReference type="AlphaFoldDB" id="A0A9Q0KPC4"/>
<keyword evidence="3" id="KW-1185">Reference proteome</keyword>
<feature type="region of interest" description="Disordered" evidence="1">
    <location>
        <begin position="181"/>
        <end position="217"/>
    </location>
</feature>
<name>A0A9Q0KPC4_9MAGN</name>
<dbReference type="Proteomes" id="UP001141806">
    <property type="component" value="Unassembled WGS sequence"/>
</dbReference>
<evidence type="ECO:0000313" key="2">
    <source>
        <dbReference type="EMBL" id="KAJ4974237.1"/>
    </source>
</evidence>
<evidence type="ECO:0000256" key="1">
    <source>
        <dbReference type="SAM" id="MobiDB-lite"/>
    </source>
</evidence>